<dbReference type="EMBL" id="JASBWS010000109">
    <property type="protein sequence ID" value="KAJ9096874.1"/>
    <property type="molecule type" value="Genomic_DNA"/>
</dbReference>
<reference evidence="1" key="1">
    <citation type="submission" date="2023-04" db="EMBL/GenBank/DDBJ databases">
        <title>Draft Genome sequencing of Naganishia species isolated from polar environments using Oxford Nanopore Technology.</title>
        <authorList>
            <person name="Leo P."/>
            <person name="Venkateswaran K."/>
        </authorList>
    </citation>
    <scope>NUCLEOTIDE SEQUENCE</scope>
    <source>
        <strain evidence="1">MNA-CCFEE 5262</strain>
    </source>
</reference>
<evidence type="ECO:0000313" key="1">
    <source>
        <dbReference type="EMBL" id="KAJ9096874.1"/>
    </source>
</evidence>
<protein>
    <submittedName>
        <fullName evidence="1">Uncharacterized protein</fullName>
    </submittedName>
</protein>
<dbReference type="Proteomes" id="UP001230649">
    <property type="component" value="Unassembled WGS sequence"/>
</dbReference>
<proteinExistence type="predicted"/>
<evidence type="ECO:0000313" key="2">
    <source>
        <dbReference type="Proteomes" id="UP001230649"/>
    </source>
</evidence>
<organism evidence="1 2">
    <name type="scientific">Naganishia adeliensis</name>
    <dbReference type="NCBI Taxonomy" id="92952"/>
    <lineage>
        <taxon>Eukaryota</taxon>
        <taxon>Fungi</taxon>
        <taxon>Dikarya</taxon>
        <taxon>Basidiomycota</taxon>
        <taxon>Agaricomycotina</taxon>
        <taxon>Tremellomycetes</taxon>
        <taxon>Filobasidiales</taxon>
        <taxon>Filobasidiaceae</taxon>
        <taxon>Naganishia</taxon>
    </lineage>
</organism>
<accession>A0ACC2VCH9</accession>
<gene>
    <name evidence="1" type="ORF">QFC20_006343</name>
</gene>
<comment type="caution">
    <text evidence="1">The sequence shown here is derived from an EMBL/GenBank/DDBJ whole genome shotgun (WGS) entry which is preliminary data.</text>
</comment>
<keyword evidence="2" id="KW-1185">Reference proteome</keyword>
<name>A0ACC2VCH9_9TREE</name>
<sequence>MQTPRQPRQSLIPTPGRPGHSNLPTPTASNSSRRNRMSLGLSSRAEAEEMDAAFHDAMRKMPPSSLLRASTMGLTRDETPERQLDDGIHPLSYSTPPSAHENGSTIPTPSSGASSRRYMNLGISQTGTPASIRLAPSQPRTPSGMQLRPRVPSSRVAQVTTTPSRIVSGSIKPSTYQALGYPSSAVTPKRRVSNLGTNSARTPARPESRQAGLPRTPGAPVAEGHAASAVPSDWAPEVGTAVRINSMGFEGIIRWIGKIEGKEGTFAGVELDRGFVGMGKNNGTFQEKRYFFCEEKGGVFALLHKLTPPEERPASVASWHSASSVGSSMNGRATPAFSIQSGRETPFISEDGEEPEEQNASSTRTVVAGPGPLTRSTRANLQASTAAKTPSKFTVGSRASALAGKNAKQLAAQKALQATDGSLADPPPRAATPSTPGAHLGRPMLGASTSNSSVTSTTTPKPLHRARQSLSGIATPSRNVSMSASVFRTKARESLGGASAGGFATPKAPMSSRNGRMSAANGRASVSSNTHDPMPPPASPTKFPGLGRSTAATTAQAAAIKDVQAEVESMKETNRVLVDKLNALEAQNSGLQKRLNGEDGAASSVDERVELENKLKEAQKQVHEYKIASEFQSREVNNGRIKIEQLEGKLREADKTVMSTSEQVQDTQARLARAEGTIAKLTRDLEVEKQRLEEEFDKGMQAKREEVRNAEDTVKDLRKQLSVVEMVKAEIVNDASQMTAIYEAKLSEAKSRRFDLEKTVRSLEDQLLEAQERRNQAALLPAEALKEADTAAMIDNENLKAQVAHQQKKIVSLEDQNEELQVQIEKYDEAAIKANEKARENERRLKEEIANGRSEISSLREQINKHKDRVAELAHALKDQGHTLASAQAEIESNRVDLADLETMRVAQTMLNRVQKEKTALQQELEAAKAEGQEVHSLKLKLAQLQNELADLSTKHEDLRTKHALALPMSELNHKRETTSSTLSAASTDTEKSVAGFQKIVAELTDENGDLKQRIQDLEAEMQTLLADNQQLAAECGILRESLTQLEAAVEDKLAKEEEQLNAADIDGAQALKASDDRTRLELERMKSKLSDLESEKIAIERKFASLKDEQEHELRELESLIEAKIYREDELERQIELLKREAERPGTALSHTSSTQRNDFYPGNASHSRASSVASNHTSESAQACPLCHGDHELEVCPVFTNEEVDDSPDKRSPSLSRGELLAKRKSGLSMEHVYCDNCDTKDHRTADCPMADDVF</sequence>